<dbReference type="Proteomes" id="UP000635565">
    <property type="component" value="Unassembled WGS sequence"/>
</dbReference>
<evidence type="ECO:0000313" key="1">
    <source>
        <dbReference type="EMBL" id="GHO88162.1"/>
    </source>
</evidence>
<dbReference type="EMBL" id="BNJJ01000022">
    <property type="protein sequence ID" value="GHO88162.1"/>
    <property type="molecule type" value="Genomic_DNA"/>
</dbReference>
<evidence type="ECO:0000313" key="2">
    <source>
        <dbReference type="Proteomes" id="UP000635565"/>
    </source>
</evidence>
<proteinExistence type="predicted"/>
<gene>
    <name evidence="1" type="ORF">KSZ_61680</name>
</gene>
<sequence length="55" mass="6151">MCLGSWMLLLQVIGVHIKATRRITEDAGICIHPHISEPGAGNVAWRYVSFFNHCT</sequence>
<reference evidence="1 2" key="1">
    <citation type="journal article" date="2021" name="Int. J. Syst. Evol. Microbiol.">
        <title>Reticulibacter mediterranei gen. nov., sp. nov., within the new family Reticulibacteraceae fam. nov., and Ktedonospora formicarum gen. nov., sp. nov., Ktedonobacter robiniae sp. nov., Dictyobacter formicarum sp. nov. and Dictyobacter arantiisoli sp. nov., belonging to the class Ktedonobacteria.</title>
        <authorList>
            <person name="Yabe S."/>
            <person name="Zheng Y."/>
            <person name="Wang C.M."/>
            <person name="Sakai Y."/>
            <person name="Abe K."/>
            <person name="Yokota A."/>
            <person name="Donadio S."/>
            <person name="Cavaletti L."/>
            <person name="Monciardini P."/>
        </authorList>
    </citation>
    <scope>NUCLEOTIDE SEQUENCE [LARGE SCALE GENOMIC DNA]</scope>
    <source>
        <strain evidence="1 2">SOSP1-9</strain>
    </source>
</reference>
<name>A0ABQ3VQM1_9CHLR</name>
<organism evidence="1 2">
    <name type="scientific">Dictyobacter formicarum</name>
    <dbReference type="NCBI Taxonomy" id="2778368"/>
    <lineage>
        <taxon>Bacteria</taxon>
        <taxon>Bacillati</taxon>
        <taxon>Chloroflexota</taxon>
        <taxon>Ktedonobacteria</taxon>
        <taxon>Ktedonobacterales</taxon>
        <taxon>Dictyobacteraceae</taxon>
        <taxon>Dictyobacter</taxon>
    </lineage>
</organism>
<keyword evidence="2" id="KW-1185">Reference proteome</keyword>
<protein>
    <submittedName>
        <fullName evidence="1">Uncharacterized protein</fullName>
    </submittedName>
</protein>
<accession>A0ABQ3VQM1</accession>
<comment type="caution">
    <text evidence="1">The sequence shown here is derived from an EMBL/GenBank/DDBJ whole genome shotgun (WGS) entry which is preliminary data.</text>
</comment>